<feature type="compositionally biased region" description="Low complexity" evidence="1">
    <location>
        <begin position="277"/>
        <end position="293"/>
    </location>
</feature>
<protein>
    <submittedName>
        <fullName evidence="3">Uncharacterized protein</fullName>
    </submittedName>
</protein>
<keyword evidence="2" id="KW-0732">Signal</keyword>
<dbReference type="RefSeq" id="WP_105332821.1">
    <property type="nucleotide sequence ID" value="NZ_PUHY01000015.1"/>
</dbReference>
<feature type="signal peptide" evidence="2">
    <location>
        <begin position="1"/>
        <end position="24"/>
    </location>
</feature>
<name>A0A2S8FBV3_9BACT</name>
<feature type="region of interest" description="Disordered" evidence="1">
    <location>
        <begin position="25"/>
        <end position="194"/>
    </location>
</feature>
<feature type="region of interest" description="Disordered" evidence="1">
    <location>
        <begin position="273"/>
        <end position="295"/>
    </location>
</feature>
<evidence type="ECO:0000256" key="2">
    <source>
        <dbReference type="SAM" id="SignalP"/>
    </source>
</evidence>
<feature type="chain" id="PRO_5015541129" evidence="2">
    <location>
        <begin position="25"/>
        <end position="405"/>
    </location>
</feature>
<accession>A0A2S8FBV3</accession>
<gene>
    <name evidence="3" type="ORF">C5Y83_26595</name>
</gene>
<dbReference type="OrthoDB" id="282085at2"/>
<evidence type="ECO:0000313" key="3">
    <source>
        <dbReference type="EMBL" id="PQO29627.1"/>
    </source>
</evidence>
<evidence type="ECO:0000256" key="1">
    <source>
        <dbReference type="SAM" id="MobiDB-lite"/>
    </source>
</evidence>
<dbReference type="Proteomes" id="UP000238322">
    <property type="component" value="Unassembled WGS sequence"/>
</dbReference>
<comment type="caution">
    <text evidence="3">The sequence shown here is derived from an EMBL/GenBank/DDBJ whole genome shotgun (WGS) entry which is preliminary data.</text>
</comment>
<sequence>MKSPYWLGMVAFATLAFVVAECQAGPRGGGRRAPSPSPGGNFTRPSVSPTSRPTTSNFTPGTRDLSPRSGNSNLSDRNFSSRDLGNRTLGDRNFSGQDKLSNALEGKTFNRGDLSGRTPLSQDKLNDFLGLSNDPKDRPNEGQHQQQLDNRQQDLNNREQQVDNRQQQWNDRQQQFNDRKSDLQPKVDQTKQNVSQRSNEIYNNLNQHLAGQPEPFTAAWYSQHPNAWQYSHPHADAWAAASFGALTGWVAGVASTPVSYSYNESNVYVEGDQTPTASQDQQAQEAQQLSQASTPANTNEQWLPIGVYALVQGSETQSQMLMQISVSKSGLISGSYYNVLSNNSQPLSGSLDKKTQQVAWTVAGNQKAIFQTDLNSLTQQETPVVVRYDDGTSHQMTLVRLPENS</sequence>
<feature type="compositionally biased region" description="Polar residues" evidence="1">
    <location>
        <begin position="68"/>
        <end position="83"/>
    </location>
</feature>
<proteinExistence type="predicted"/>
<dbReference type="AlphaFoldDB" id="A0A2S8FBV3"/>
<organism evidence="3 4">
    <name type="scientific">Blastopirellula marina</name>
    <dbReference type="NCBI Taxonomy" id="124"/>
    <lineage>
        <taxon>Bacteria</taxon>
        <taxon>Pseudomonadati</taxon>
        <taxon>Planctomycetota</taxon>
        <taxon>Planctomycetia</taxon>
        <taxon>Pirellulales</taxon>
        <taxon>Pirellulaceae</taxon>
        <taxon>Blastopirellula</taxon>
    </lineage>
</organism>
<feature type="compositionally biased region" description="Basic and acidic residues" evidence="1">
    <location>
        <begin position="177"/>
        <end position="189"/>
    </location>
</feature>
<feature type="compositionally biased region" description="Low complexity" evidence="1">
    <location>
        <begin position="32"/>
        <end position="56"/>
    </location>
</feature>
<evidence type="ECO:0000313" key="4">
    <source>
        <dbReference type="Proteomes" id="UP000238322"/>
    </source>
</evidence>
<feature type="compositionally biased region" description="Low complexity" evidence="1">
    <location>
        <begin position="163"/>
        <end position="176"/>
    </location>
</feature>
<dbReference type="EMBL" id="PUHY01000015">
    <property type="protein sequence ID" value="PQO29627.1"/>
    <property type="molecule type" value="Genomic_DNA"/>
</dbReference>
<reference evidence="3 4" key="1">
    <citation type="submission" date="2018-02" db="EMBL/GenBank/DDBJ databases">
        <title>Comparative genomes isolates from brazilian mangrove.</title>
        <authorList>
            <person name="Araujo J.E."/>
            <person name="Taketani R.G."/>
            <person name="Silva M.C.P."/>
            <person name="Loureco M.V."/>
            <person name="Andreote F.D."/>
        </authorList>
    </citation>
    <scope>NUCLEOTIDE SEQUENCE [LARGE SCALE GENOMIC DNA]</scope>
    <source>
        <strain evidence="3 4">Hex-1 MGV</strain>
    </source>
</reference>
<feature type="compositionally biased region" description="Low complexity" evidence="1">
    <location>
        <begin position="145"/>
        <end position="155"/>
    </location>
</feature>